<evidence type="ECO:0000313" key="2">
    <source>
        <dbReference type="Proteomes" id="UP000184226"/>
    </source>
</evidence>
<dbReference type="STRING" id="658167.SAMN04488135_103387"/>
<reference evidence="1 2" key="1">
    <citation type="submission" date="2016-11" db="EMBL/GenBank/DDBJ databases">
        <authorList>
            <person name="Jaros S."/>
            <person name="Januszkiewicz K."/>
            <person name="Wedrychowicz H."/>
        </authorList>
    </citation>
    <scope>NUCLEOTIDE SEQUENCE [LARGE SCALE GENOMIC DNA]</scope>
    <source>
        <strain evidence="1 2">CGMCC 1.10190</strain>
    </source>
</reference>
<gene>
    <name evidence="1" type="ORF">SAMN04488135_103387</name>
</gene>
<organism evidence="1 2">
    <name type="scientific">Pollutimonas bauzanensis</name>
    <dbReference type="NCBI Taxonomy" id="658167"/>
    <lineage>
        <taxon>Bacteria</taxon>
        <taxon>Pseudomonadati</taxon>
        <taxon>Pseudomonadota</taxon>
        <taxon>Betaproteobacteria</taxon>
        <taxon>Burkholderiales</taxon>
        <taxon>Alcaligenaceae</taxon>
        <taxon>Pollutimonas</taxon>
    </lineage>
</organism>
<dbReference type="AlphaFoldDB" id="A0A1M5TI15"/>
<dbReference type="RefSeq" id="WP_073102540.1">
    <property type="nucleotide sequence ID" value="NZ_FQXE01000003.1"/>
</dbReference>
<protein>
    <submittedName>
        <fullName evidence="1">Uncharacterized protein</fullName>
    </submittedName>
</protein>
<name>A0A1M5TI15_9BURK</name>
<evidence type="ECO:0000313" key="1">
    <source>
        <dbReference type="EMBL" id="SHH50402.1"/>
    </source>
</evidence>
<dbReference type="OrthoDB" id="8637455at2"/>
<keyword evidence="2" id="KW-1185">Reference proteome</keyword>
<proteinExistence type="predicted"/>
<dbReference type="Proteomes" id="UP000184226">
    <property type="component" value="Unassembled WGS sequence"/>
</dbReference>
<sequence>MSNLSYNQYSRLSDSLERDIMRDSWSNGEAVSIVTLGKQAFGGLKAGFKAFAGYMIDVTRALDEARAKDARYTRTAW</sequence>
<accession>A0A1M5TI15</accession>
<dbReference type="EMBL" id="FQXE01000003">
    <property type="protein sequence ID" value="SHH50402.1"/>
    <property type="molecule type" value="Genomic_DNA"/>
</dbReference>